<proteinExistence type="predicted"/>
<organism evidence="2">
    <name type="scientific">Lygus hesperus</name>
    <name type="common">Western plant bug</name>
    <dbReference type="NCBI Taxonomy" id="30085"/>
    <lineage>
        <taxon>Eukaryota</taxon>
        <taxon>Metazoa</taxon>
        <taxon>Ecdysozoa</taxon>
        <taxon>Arthropoda</taxon>
        <taxon>Hexapoda</taxon>
        <taxon>Insecta</taxon>
        <taxon>Pterygota</taxon>
        <taxon>Neoptera</taxon>
        <taxon>Paraneoptera</taxon>
        <taxon>Hemiptera</taxon>
        <taxon>Heteroptera</taxon>
        <taxon>Panheteroptera</taxon>
        <taxon>Cimicomorpha</taxon>
        <taxon>Miridae</taxon>
        <taxon>Mirini</taxon>
        <taxon>Lygus</taxon>
    </lineage>
</organism>
<feature type="non-terminal residue" evidence="2">
    <location>
        <position position="147"/>
    </location>
</feature>
<reference evidence="2" key="1">
    <citation type="submission" date="2014-09" db="EMBL/GenBank/DDBJ databases">
        <authorList>
            <person name="Magalhaes I.L.F."/>
            <person name="Oliveira U."/>
            <person name="Santos F.R."/>
            <person name="Vidigal T.H.D.A."/>
            <person name="Brescovit A.D."/>
            <person name="Santos A.J."/>
        </authorList>
    </citation>
    <scope>NUCLEOTIDE SEQUENCE</scope>
</reference>
<feature type="region of interest" description="Disordered" evidence="1">
    <location>
        <begin position="28"/>
        <end position="73"/>
    </location>
</feature>
<dbReference type="AlphaFoldDB" id="A0A0K8SXY6"/>
<evidence type="ECO:0000256" key="1">
    <source>
        <dbReference type="SAM" id="MobiDB-lite"/>
    </source>
</evidence>
<feature type="compositionally biased region" description="Polar residues" evidence="1">
    <location>
        <begin position="38"/>
        <end position="52"/>
    </location>
</feature>
<dbReference type="EMBL" id="GBRD01007663">
    <property type="protein sequence ID" value="JAG58158.1"/>
    <property type="molecule type" value="Transcribed_RNA"/>
</dbReference>
<accession>A0A0K8SXY6</accession>
<sequence length="147" mass="17212">GPQPQHQRRPEQLSSLFEYYPKIFVAPSTPLPLLYPKTFSQRRSSSKYQTRSPPEDQRLAPTKQQQQQQYPFNNILPKILVPSKKPHRYWSMSPKAPQRGLLQPFVMVYPLPSISYVPPKIRRPNDKTRRRPSIFDLFSNDVPTSLP</sequence>
<name>A0A0K8SXY6_LYGHE</name>
<protein>
    <submittedName>
        <fullName evidence="2">Uncharacterized protein</fullName>
    </submittedName>
</protein>
<feature type="non-terminal residue" evidence="2">
    <location>
        <position position="1"/>
    </location>
</feature>
<feature type="region of interest" description="Disordered" evidence="1">
    <location>
        <begin position="119"/>
        <end position="147"/>
    </location>
</feature>
<evidence type="ECO:0000313" key="2">
    <source>
        <dbReference type="EMBL" id="JAG58158.1"/>
    </source>
</evidence>